<dbReference type="RefSeq" id="WP_418161535.1">
    <property type="nucleotide sequence ID" value="NZ_JBBLZC010000032.1"/>
</dbReference>
<organism evidence="2 3">
    <name type="scientific">Benzoatithermus flavus</name>
    <dbReference type="NCBI Taxonomy" id="3108223"/>
    <lineage>
        <taxon>Bacteria</taxon>
        <taxon>Pseudomonadati</taxon>
        <taxon>Pseudomonadota</taxon>
        <taxon>Alphaproteobacteria</taxon>
        <taxon>Geminicoccales</taxon>
        <taxon>Geminicoccaceae</taxon>
        <taxon>Benzoatithermus</taxon>
    </lineage>
</organism>
<feature type="compositionally biased region" description="Basic and acidic residues" evidence="1">
    <location>
        <begin position="64"/>
        <end position="79"/>
    </location>
</feature>
<evidence type="ECO:0000313" key="2">
    <source>
        <dbReference type="EMBL" id="MEK0085686.1"/>
    </source>
</evidence>
<comment type="caution">
    <text evidence="2">The sequence shown here is derived from an EMBL/GenBank/DDBJ whole genome shotgun (WGS) entry which is preliminary data.</text>
</comment>
<feature type="region of interest" description="Disordered" evidence="1">
    <location>
        <begin position="34"/>
        <end position="80"/>
    </location>
</feature>
<reference evidence="2 3" key="1">
    <citation type="submission" date="2024-01" db="EMBL/GenBank/DDBJ databases">
        <title>Multi-omics insights into the function and evolution of sodium benzoate biodegradation pathways in Benzoatithermus flavus gen. nov., sp. nov. from hot spring.</title>
        <authorList>
            <person name="Hu C.-J."/>
            <person name="Li W.-J."/>
        </authorList>
    </citation>
    <scope>NUCLEOTIDE SEQUENCE [LARGE SCALE GENOMIC DNA]</scope>
    <source>
        <strain evidence="2 3">SYSU G07066</strain>
    </source>
</reference>
<name>A0ABU8XWV1_9PROT</name>
<protein>
    <submittedName>
        <fullName evidence="2">Host attachment protein</fullName>
    </submittedName>
</protein>
<dbReference type="Proteomes" id="UP001375743">
    <property type="component" value="Unassembled WGS sequence"/>
</dbReference>
<sequence length="153" mass="17086">MRAKTVWVVVADGARARILSADRRTRRLTPIEELASETARRKTSDLVSDRQGRTFESSSPGHRSAIEPHTDAQRHEQAEFARQVAQKLAAAAHEQRFDELYLVAAPRALGDLRAALTEEVSQRIVGEMDKDLTSLTVPQLEEHFWTKLASGGK</sequence>
<proteinExistence type="predicted"/>
<evidence type="ECO:0000313" key="3">
    <source>
        <dbReference type="Proteomes" id="UP001375743"/>
    </source>
</evidence>
<dbReference type="EMBL" id="JBBLZC010000032">
    <property type="protein sequence ID" value="MEK0085686.1"/>
    <property type="molecule type" value="Genomic_DNA"/>
</dbReference>
<feature type="compositionally biased region" description="Basic and acidic residues" evidence="1">
    <location>
        <begin position="38"/>
        <end position="53"/>
    </location>
</feature>
<dbReference type="InterPro" id="IPR019291">
    <property type="entry name" value="Host_attachment_protein"/>
</dbReference>
<accession>A0ABU8XWV1</accession>
<evidence type="ECO:0000256" key="1">
    <source>
        <dbReference type="SAM" id="MobiDB-lite"/>
    </source>
</evidence>
<gene>
    <name evidence="2" type="ORF">U1T56_21245</name>
</gene>
<keyword evidence="3" id="KW-1185">Reference proteome</keyword>
<dbReference type="Pfam" id="PF10116">
    <property type="entry name" value="Host_attach"/>
    <property type="match status" value="1"/>
</dbReference>